<keyword evidence="2" id="KW-0808">Transferase</keyword>
<dbReference type="EMBL" id="SLWX01000017">
    <property type="protein sequence ID" value="TCO72740.1"/>
    <property type="molecule type" value="Genomic_DNA"/>
</dbReference>
<gene>
    <name evidence="2" type="ORF">EV688_11730</name>
</gene>
<dbReference type="GO" id="GO:0016740">
    <property type="term" value="F:transferase activity"/>
    <property type="evidence" value="ECO:0007669"/>
    <property type="project" value="UniProtKB-KW"/>
</dbReference>
<dbReference type="AlphaFoldDB" id="A0A4V2SAS5"/>
<organism evidence="2 3">
    <name type="scientific">Chromatocurvus halotolerans</name>
    <dbReference type="NCBI Taxonomy" id="1132028"/>
    <lineage>
        <taxon>Bacteria</taxon>
        <taxon>Pseudomonadati</taxon>
        <taxon>Pseudomonadota</taxon>
        <taxon>Gammaproteobacteria</taxon>
        <taxon>Cellvibrionales</taxon>
        <taxon>Halieaceae</taxon>
        <taxon>Chromatocurvus</taxon>
    </lineage>
</organism>
<dbReference type="InterPro" id="IPR027417">
    <property type="entry name" value="P-loop_NTPase"/>
</dbReference>
<sequence>MKAVRQLFLESLQRYGRWYALAFLPGRHAGAALTGRRLLFLLALPLFFAVQLMHWLCLALDELLFPGYRRTPVTAPIFITGIPRSGTTYLHRALAAEDEFCVFTTWEVLLAPSVVQRRCVQAMAAVDRWLGSPGLRLLNTLMRRFGKDLDDIHPVSLAAPEEDYLLLLPAASCFFLLLAFPFDPWLSRLPTPERLTENGRQRLLGFYHCLLQRHLYGAPEPRRLLSKNAAFAGWPPYLLAQYPDACIIICARHPEAALASQLRALAPARAIFGTDAGGETTRALFTDLYGDFYRAIASFLEAAPAASVRLVIQEDMRADSAAVLRGVRDFVRGGLAPDSLSSATVAAASFIPDSATHDDAHLAFRQMLGSPLRLRIPL</sequence>
<evidence type="ECO:0000313" key="3">
    <source>
        <dbReference type="Proteomes" id="UP000294980"/>
    </source>
</evidence>
<dbReference type="PANTHER" id="PTHR36451:SF1">
    <property type="entry name" value="OMEGA-HYDROXY-BETA-DIHYDROMENAQUINONE-9 SULFOTRANSFERASE STF3"/>
    <property type="match status" value="1"/>
</dbReference>
<dbReference type="InterPro" id="IPR052736">
    <property type="entry name" value="Stf3_sulfotransferase"/>
</dbReference>
<keyword evidence="1" id="KW-0472">Membrane</keyword>
<dbReference type="Pfam" id="PF13469">
    <property type="entry name" value="Sulfotransfer_3"/>
    <property type="match status" value="1"/>
</dbReference>
<reference evidence="2 3" key="1">
    <citation type="submission" date="2019-03" db="EMBL/GenBank/DDBJ databases">
        <title>Genomic Encyclopedia of Type Strains, Phase IV (KMG-IV): sequencing the most valuable type-strain genomes for metagenomic binning, comparative biology and taxonomic classification.</title>
        <authorList>
            <person name="Goeker M."/>
        </authorList>
    </citation>
    <scope>NUCLEOTIDE SEQUENCE [LARGE SCALE GENOMIC DNA]</scope>
    <source>
        <strain evidence="2 3">DSM 23344</strain>
    </source>
</reference>
<protein>
    <submittedName>
        <fullName evidence="2">Sulfotransferase family protein</fullName>
    </submittedName>
</protein>
<accession>A0A4V2SAS5</accession>
<feature type="transmembrane region" description="Helical" evidence="1">
    <location>
        <begin position="38"/>
        <end position="56"/>
    </location>
</feature>
<dbReference type="Proteomes" id="UP000294980">
    <property type="component" value="Unassembled WGS sequence"/>
</dbReference>
<dbReference type="OrthoDB" id="9777890at2"/>
<evidence type="ECO:0000313" key="2">
    <source>
        <dbReference type="EMBL" id="TCO72740.1"/>
    </source>
</evidence>
<keyword evidence="3" id="KW-1185">Reference proteome</keyword>
<dbReference type="PANTHER" id="PTHR36451">
    <property type="entry name" value="PAPS-DEPENDENT SULFOTRANSFERASE STF3"/>
    <property type="match status" value="1"/>
</dbReference>
<keyword evidence="1" id="KW-0812">Transmembrane</keyword>
<comment type="caution">
    <text evidence="2">The sequence shown here is derived from an EMBL/GenBank/DDBJ whole genome shotgun (WGS) entry which is preliminary data.</text>
</comment>
<dbReference type="SUPFAM" id="SSF52540">
    <property type="entry name" value="P-loop containing nucleoside triphosphate hydrolases"/>
    <property type="match status" value="1"/>
</dbReference>
<name>A0A4V2SAS5_9GAMM</name>
<evidence type="ECO:0000256" key="1">
    <source>
        <dbReference type="SAM" id="Phobius"/>
    </source>
</evidence>
<proteinExistence type="predicted"/>
<keyword evidence="1" id="KW-1133">Transmembrane helix</keyword>
<dbReference type="Gene3D" id="3.40.50.300">
    <property type="entry name" value="P-loop containing nucleotide triphosphate hydrolases"/>
    <property type="match status" value="1"/>
</dbReference>